<feature type="domain" description="Radical SAM core" evidence="18">
    <location>
        <begin position="198"/>
        <end position="429"/>
    </location>
</feature>
<keyword evidence="15" id="KW-0256">Endoplasmic reticulum</keyword>
<comment type="catalytic activity">
    <reaction evidence="14 15">
        <text>N(6)-L-threonylcarbamoyladenosine(37) in tRNA + (sulfur carrier)-SH + AH2 + 2 S-adenosyl-L-methionine = 2-methylsulfanyl-N(6)-L-threonylcarbamoyladenosine(37) in tRNA + (sulfur carrier)-H + 5'-deoxyadenosine + L-methionine + A + S-adenosyl-L-homocysteine + 2 H(+)</text>
        <dbReference type="Rhea" id="RHEA:37075"/>
        <dbReference type="Rhea" id="RHEA-COMP:10163"/>
        <dbReference type="Rhea" id="RHEA-COMP:11092"/>
        <dbReference type="Rhea" id="RHEA-COMP:14737"/>
        <dbReference type="Rhea" id="RHEA-COMP:14739"/>
        <dbReference type="ChEBI" id="CHEBI:13193"/>
        <dbReference type="ChEBI" id="CHEBI:15378"/>
        <dbReference type="ChEBI" id="CHEBI:17319"/>
        <dbReference type="ChEBI" id="CHEBI:17499"/>
        <dbReference type="ChEBI" id="CHEBI:29917"/>
        <dbReference type="ChEBI" id="CHEBI:57844"/>
        <dbReference type="ChEBI" id="CHEBI:57856"/>
        <dbReference type="ChEBI" id="CHEBI:59789"/>
        <dbReference type="ChEBI" id="CHEBI:64428"/>
        <dbReference type="ChEBI" id="CHEBI:74418"/>
        <dbReference type="ChEBI" id="CHEBI:74420"/>
        <dbReference type="EC" id="2.8.4.5"/>
    </reaction>
</comment>
<accession>J3SE53</accession>
<dbReference type="InterPro" id="IPR023404">
    <property type="entry name" value="rSAM_horseshoe"/>
</dbReference>
<dbReference type="AlphaFoldDB" id="J3SE53"/>
<keyword evidence="7 15" id="KW-0812">Transmembrane</keyword>
<evidence type="ECO:0000256" key="9">
    <source>
        <dbReference type="ARBA" id="ARBA00022723"/>
    </source>
</evidence>
<dbReference type="GO" id="GO:0051539">
    <property type="term" value="F:4 iron, 4 sulfur cluster binding"/>
    <property type="evidence" value="ECO:0007669"/>
    <property type="project" value="UniProtKB-UniRule"/>
</dbReference>
<keyword evidence="13 15" id="KW-0472">Membrane</keyword>
<dbReference type="Gene3D" id="3.40.50.12160">
    <property type="entry name" value="Methylthiotransferase, N-terminal domain"/>
    <property type="match status" value="1"/>
</dbReference>
<evidence type="ECO:0000256" key="7">
    <source>
        <dbReference type="ARBA" id="ARBA00022692"/>
    </source>
</evidence>
<dbReference type="EMBL" id="GBEX01000659">
    <property type="protein sequence ID" value="JAI13901.1"/>
    <property type="molecule type" value="mRNA"/>
</dbReference>
<evidence type="ECO:0000313" key="20">
    <source>
        <dbReference type="EMBL" id="JAI13901.1"/>
    </source>
</evidence>
<dbReference type="PANTHER" id="PTHR11918:SF45">
    <property type="entry name" value="THREONYLCARBAMOYLADENOSINE TRNA METHYLTHIOTRANSFERASE"/>
    <property type="match status" value="1"/>
</dbReference>
<evidence type="ECO:0000256" key="3">
    <source>
        <dbReference type="ARBA" id="ARBA00008616"/>
    </source>
</evidence>
<dbReference type="InterPro" id="IPR007197">
    <property type="entry name" value="rSAM"/>
</dbReference>
<evidence type="ECO:0000259" key="17">
    <source>
        <dbReference type="PROSITE" id="PS51449"/>
    </source>
</evidence>
<protein>
    <recommendedName>
        <fullName evidence="15">tRNA-t(6)A37 methylthiotransferase</fullName>
        <ecNumber evidence="15">2.8.4.5</ecNumber>
    </recommendedName>
</protein>
<evidence type="ECO:0000256" key="13">
    <source>
        <dbReference type="ARBA" id="ARBA00023136"/>
    </source>
</evidence>
<dbReference type="InterPro" id="IPR005839">
    <property type="entry name" value="Methylthiotransferase"/>
</dbReference>
<proteinExistence type="evidence at transcript level"/>
<feature type="domain" description="MTTase N-terminal" evidence="17">
    <location>
        <begin position="62"/>
        <end position="170"/>
    </location>
</feature>
<keyword evidence="11 15" id="KW-0408">Iron</keyword>
<evidence type="ECO:0000256" key="15">
    <source>
        <dbReference type="RuleBase" id="RU368081"/>
    </source>
</evidence>
<dbReference type="NCBIfam" id="TIGR01578">
    <property type="entry name" value="MiaB-like-B"/>
    <property type="match status" value="1"/>
</dbReference>
<dbReference type="SUPFAM" id="SSF102114">
    <property type="entry name" value="Radical SAM enzymes"/>
    <property type="match status" value="1"/>
</dbReference>
<keyword evidence="4 15" id="KW-0004">4Fe-4S</keyword>
<dbReference type="EC" id="2.8.4.5" evidence="15"/>
<dbReference type="PROSITE" id="PS51449">
    <property type="entry name" value="MTTASE_N"/>
    <property type="match status" value="1"/>
</dbReference>
<comment type="function">
    <text evidence="1 15">Catalyzes the methylthiolation of N6-threonylcarbamoyladenosine (t(6)A), leading to the formation of 2-methylthio-N6-threonylcarbamoyladenosine (ms(2)t(6)A) at position 37 in tRNAs that read codons beginning with adenine.</text>
</comment>
<evidence type="ECO:0000256" key="11">
    <source>
        <dbReference type="ARBA" id="ARBA00023004"/>
    </source>
</evidence>
<feature type="transmembrane region" description="Helical" evidence="15">
    <location>
        <begin position="555"/>
        <end position="574"/>
    </location>
</feature>
<dbReference type="PROSITE" id="PS01278">
    <property type="entry name" value="MTTASE_RADICAL"/>
    <property type="match status" value="1"/>
</dbReference>
<dbReference type="Pfam" id="PF00919">
    <property type="entry name" value="UPF0004"/>
    <property type="match status" value="1"/>
</dbReference>
<keyword evidence="10 15" id="KW-1133">Transmembrane helix</keyword>
<dbReference type="SFLD" id="SFLDG01082">
    <property type="entry name" value="B12-binding_domain_containing"/>
    <property type="match status" value="1"/>
</dbReference>
<name>J3SE53_CROAD</name>
<evidence type="ECO:0000256" key="1">
    <source>
        <dbReference type="ARBA" id="ARBA00002399"/>
    </source>
</evidence>
<reference evidence="19" key="1">
    <citation type="journal article" date="2012" name="BMC Genomics">
        <title>The venom-gland transcriptome of the eastern diamondback rattlesnake (Crotalus adamanteus).</title>
        <authorList>
            <person name="Rokyta D.R."/>
            <person name="Lemmon A.R."/>
            <person name="Margres M.J."/>
            <person name="Aronow K."/>
        </authorList>
    </citation>
    <scope>NUCLEOTIDE SEQUENCE</scope>
    <source>
        <tissue evidence="19">Venom gland</tissue>
    </source>
</reference>
<keyword evidence="12 15" id="KW-0411">Iron-sulfur</keyword>
<evidence type="ECO:0000256" key="6">
    <source>
        <dbReference type="ARBA" id="ARBA00022691"/>
    </source>
</evidence>
<comment type="similarity">
    <text evidence="3 15">Belongs to the methylthiotransferase family. CDKAL1 subfamily.</text>
</comment>
<dbReference type="CDD" id="cd01335">
    <property type="entry name" value="Radical_SAM"/>
    <property type="match status" value="1"/>
</dbReference>
<dbReference type="FunFam" id="3.80.30.20:FF:000002">
    <property type="entry name" value="threonylcarbamoyladenosine tRNA methylthiotransferase isoform X2"/>
    <property type="match status" value="1"/>
</dbReference>
<evidence type="ECO:0000256" key="12">
    <source>
        <dbReference type="ARBA" id="ARBA00023014"/>
    </source>
</evidence>
<dbReference type="GO" id="GO:0046872">
    <property type="term" value="F:metal ion binding"/>
    <property type="evidence" value="ECO:0007669"/>
    <property type="project" value="UniProtKB-UniRule"/>
</dbReference>
<dbReference type="InterPro" id="IPR038135">
    <property type="entry name" value="Methylthiotransferase_N_sf"/>
</dbReference>
<dbReference type="PANTHER" id="PTHR11918">
    <property type="entry name" value="RADICAL SAM PROTEINS"/>
    <property type="match status" value="1"/>
</dbReference>
<evidence type="ECO:0000256" key="14">
    <source>
        <dbReference type="ARBA" id="ARBA00051661"/>
    </source>
</evidence>
<dbReference type="Pfam" id="PF01938">
    <property type="entry name" value="TRAM"/>
    <property type="match status" value="1"/>
</dbReference>
<dbReference type="InterPro" id="IPR006638">
    <property type="entry name" value="Elp3/MiaA/NifB-like_rSAM"/>
</dbReference>
<dbReference type="InterPro" id="IPR020612">
    <property type="entry name" value="Methylthiotransferase_CS"/>
</dbReference>
<keyword evidence="9 15" id="KW-0479">Metal-binding</keyword>
<dbReference type="GO" id="GO:0035598">
    <property type="term" value="F:tRNA (N(6)-L-threonylcarbamoyladenosine(37)-C(2))-methylthiotransferase activity"/>
    <property type="evidence" value="ECO:0007669"/>
    <property type="project" value="UniProtKB-UniRule"/>
</dbReference>
<evidence type="ECO:0000256" key="5">
    <source>
        <dbReference type="ARBA" id="ARBA00022679"/>
    </source>
</evidence>
<evidence type="ECO:0000256" key="8">
    <source>
        <dbReference type="ARBA" id="ARBA00022694"/>
    </source>
</evidence>
<dbReference type="SFLD" id="SFLDS00029">
    <property type="entry name" value="Radical_SAM"/>
    <property type="match status" value="1"/>
</dbReference>
<dbReference type="PROSITE" id="PS51918">
    <property type="entry name" value="RADICAL_SAM"/>
    <property type="match status" value="1"/>
</dbReference>
<evidence type="ECO:0000259" key="16">
    <source>
        <dbReference type="PROSITE" id="PS50926"/>
    </source>
</evidence>
<organism evidence="19">
    <name type="scientific">Crotalus adamanteus</name>
    <name type="common">Eastern diamondback rattlesnake</name>
    <dbReference type="NCBI Taxonomy" id="8729"/>
    <lineage>
        <taxon>Eukaryota</taxon>
        <taxon>Metazoa</taxon>
        <taxon>Chordata</taxon>
        <taxon>Craniata</taxon>
        <taxon>Vertebrata</taxon>
        <taxon>Euteleostomi</taxon>
        <taxon>Lepidosauria</taxon>
        <taxon>Squamata</taxon>
        <taxon>Bifurcata</taxon>
        <taxon>Unidentata</taxon>
        <taxon>Episquamata</taxon>
        <taxon>Toxicofera</taxon>
        <taxon>Serpentes</taxon>
        <taxon>Colubroidea</taxon>
        <taxon>Viperidae</taxon>
        <taxon>Crotalinae</taxon>
        <taxon>Crotalus</taxon>
    </lineage>
</organism>
<dbReference type="GO" id="GO:0005789">
    <property type="term" value="C:endoplasmic reticulum membrane"/>
    <property type="evidence" value="ECO:0007669"/>
    <property type="project" value="UniProtKB-SubCell"/>
</dbReference>
<evidence type="ECO:0000256" key="2">
    <source>
        <dbReference type="ARBA" id="ARBA00004167"/>
    </source>
</evidence>
<dbReference type="EMBL" id="JU174145">
    <property type="protein sequence ID" value="AFJ49671.1"/>
    <property type="molecule type" value="mRNA"/>
</dbReference>
<comment type="subcellular location">
    <subcellularLocation>
        <location evidence="15">Endoplasmic reticulum membrane</location>
        <topology evidence="15">Single-pass membrane protein</topology>
    </subcellularLocation>
    <subcellularLocation>
        <location evidence="2">Membrane</location>
        <topology evidence="2">Single-pass membrane protein</topology>
    </subcellularLocation>
</comment>
<dbReference type="InterPro" id="IPR002792">
    <property type="entry name" value="TRAM_dom"/>
</dbReference>
<keyword evidence="8 15" id="KW-0819">tRNA processing</keyword>
<dbReference type="FunFam" id="3.40.50.12160:FF:000005">
    <property type="entry name" value="threonylcarbamoyladenosine tRNA methylthiotransferase isoform X1"/>
    <property type="match status" value="1"/>
</dbReference>
<dbReference type="Gene3D" id="3.80.30.20">
    <property type="entry name" value="tm_1862 like domain"/>
    <property type="match status" value="1"/>
</dbReference>
<evidence type="ECO:0000256" key="10">
    <source>
        <dbReference type="ARBA" id="ARBA00022989"/>
    </source>
</evidence>
<evidence type="ECO:0000256" key="4">
    <source>
        <dbReference type="ARBA" id="ARBA00022485"/>
    </source>
</evidence>
<dbReference type="PROSITE" id="PS50926">
    <property type="entry name" value="TRAM"/>
    <property type="match status" value="1"/>
</dbReference>
<dbReference type="NCBIfam" id="TIGR00089">
    <property type="entry name" value="MiaB/RimO family radical SAM methylthiotransferase"/>
    <property type="match status" value="1"/>
</dbReference>
<sequence>MIAAGDLCLEDIEDIVSAEDPKPFDRQFNRKNIIPKVRKRQSQKNVEVDDPPPRDSVIPGIQKIWIRTWGCSHNSSDGEYMAGQLAAYGYSITENAAEADLWLLNSCTVKSPAEDHFRNSIKKAQEGKKKIVLAGCVPQAQPRQDYLHGLSIIGVQQIDRVVEVVEETIKGHSVRLLGQKKDNGKRLGGARLDLPKIRKNPLIEIISINTGCLNACTYCKTKHARGELASYSIEELVNRGKQSFQEGVCEIWLTSEDTGAYGRDIGTDLPTLLWKLVEVIPEGAMLRLGMTNPPYILEHLEEMAKILNHPRVYAFLHVPVQSASDSVLMDMKREYCVADFKHVVDFLKTKVPGITVATDIICGFPGETDEDFQETMKLVEEYRFPSLFINQFYPRPGTPAAKMPQVPAQIKKQRTKELSKLFHSYNPYDHKIGERQKVLVTEESFDSKFYVAHNKFYEQILVPKNPDFMGKMVEVEIFEAGKHFMRGQPVSEARVFTPSIRRPYTRGEVSGLTEEFRHALENDSESKACPSVERQIVQLSHWMVMQLPWQHEGKLLKMLSLSVALLAVLIAFYYGDI</sequence>
<dbReference type="InterPro" id="IPR058240">
    <property type="entry name" value="rSAM_sf"/>
</dbReference>
<dbReference type="InterPro" id="IPR006466">
    <property type="entry name" value="MiaB-like_arc_euk"/>
</dbReference>
<keyword evidence="5 15" id="KW-0808">Transferase</keyword>
<feature type="domain" description="TRAM" evidence="16">
    <location>
        <begin position="429"/>
        <end position="491"/>
    </location>
</feature>
<keyword evidence="6 15" id="KW-0949">S-adenosyl-L-methionine</keyword>
<dbReference type="InterPro" id="IPR013848">
    <property type="entry name" value="Methylthiotransferase_N"/>
</dbReference>
<evidence type="ECO:0000259" key="18">
    <source>
        <dbReference type="PROSITE" id="PS51918"/>
    </source>
</evidence>
<dbReference type="Pfam" id="PF04055">
    <property type="entry name" value="Radical_SAM"/>
    <property type="match status" value="1"/>
</dbReference>
<comment type="cofactor">
    <cofactor evidence="15">
        <name>[4Fe-4S] cluster</name>
        <dbReference type="ChEBI" id="CHEBI:49883"/>
    </cofactor>
    <text evidence="15">Binds 1 or 2 [4Fe-4S] cluster. One cluster is coordinated with 3 cysteines and an exchangeable S-adenosyl-L-methionine.</text>
</comment>
<reference evidence="20" key="2">
    <citation type="submission" date="2014-05" db="EMBL/GenBank/DDBJ databases">
        <title>The extremes of toxin expression variation revealed in two sympatric snake species.</title>
        <authorList>
            <person name="Margres M.J."/>
            <person name="Wray K.P."/>
            <person name="McGivern J.J."/>
            <person name="Seavy M."/>
            <person name="Sanader D."/>
            <person name="Facente J."/>
            <person name="Rokyta D.R."/>
        </authorList>
    </citation>
    <scope>NUCLEOTIDE SEQUENCE</scope>
</reference>
<dbReference type="SMART" id="SM00729">
    <property type="entry name" value="Elp3"/>
    <property type="match status" value="1"/>
</dbReference>
<evidence type="ECO:0000313" key="19">
    <source>
        <dbReference type="EMBL" id="AFJ49671.1"/>
    </source>
</evidence>